<evidence type="ECO:0000313" key="1">
    <source>
        <dbReference type="EMBL" id="RMC15187.1"/>
    </source>
</evidence>
<keyword evidence="2" id="KW-1185">Reference proteome</keyword>
<gene>
    <name evidence="1" type="ORF">DUI87_07369</name>
</gene>
<proteinExistence type="predicted"/>
<dbReference type="AlphaFoldDB" id="A0A3M0L7K1"/>
<protein>
    <submittedName>
        <fullName evidence="1">Uncharacterized protein</fullName>
    </submittedName>
</protein>
<dbReference type="EMBL" id="QRBI01000104">
    <property type="protein sequence ID" value="RMC15187.1"/>
    <property type="molecule type" value="Genomic_DNA"/>
</dbReference>
<accession>A0A3M0L7K1</accession>
<name>A0A3M0L7K1_HIRRU</name>
<organism evidence="1 2">
    <name type="scientific">Hirundo rustica rustica</name>
    <dbReference type="NCBI Taxonomy" id="333673"/>
    <lineage>
        <taxon>Eukaryota</taxon>
        <taxon>Metazoa</taxon>
        <taxon>Chordata</taxon>
        <taxon>Craniata</taxon>
        <taxon>Vertebrata</taxon>
        <taxon>Euteleostomi</taxon>
        <taxon>Archelosauria</taxon>
        <taxon>Archosauria</taxon>
        <taxon>Dinosauria</taxon>
        <taxon>Saurischia</taxon>
        <taxon>Theropoda</taxon>
        <taxon>Coelurosauria</taxon>
        <taxon>Aves</taxon>
        <taxon>Neognathae</taxon>
        <taxon>Neoaves</taxon>
        <taxon>Telluraves</taxon>
        <taxon>Australaves</taxon>
        <taxon>Passeriformes</taxon>
        <taxon>Sylvioidea</taxon>
        <taxon>Hirundinidae</taxon>
        <taxon>Hirundo</taxon>
    </lineage>
</organism>
<dbReference type="Proteomes" id="UP000269221">
    <property type="component" value="Unassembled WGS sequence"/>
</dbReference>
<evidence type="ECO:0000313" key="2">
    <source>
        <dbReference type="Proteomes" id="UP000269221"/>
    </source>
</evidence>
<sequence>MRRRYPSNHSVGEDETEKPYKYDCLAKDSKSIKPISEIEMKASFEIGTNHKWGEADFSDTCLSLDALPGTFQTPGKGLRVTDRVPKKRERGLTGTGQTRERMRESIREDDLIAQETENLLGMWVCDFQIHELTFAKQERHGWIFTPVCLPETLLRKDIDVLKHVQRRAMELLKDLERKSYEEQLWEPGAFNLEESQGTLIIHFNYLKRGCCEEGRQSLLPDKKRQDNRT</sequence>
<comment type="caution">
    <text evidence="1">The sequence shown here is derived from an EMBL/GenBank/DDBJ whole genome shotgun (WGS) entry which is preliminary data.</text>
</comment>
<dbReference type="STRING" id="333673.A0A3M0L7K1"/>
<reference evidence="1 2" key="1">
    <citation type="submission" date="2018-07" db="EMBL/GenBank/DDBJ databases">
        <title>A high quality draft genome assembly of the barn swallow (H. rustica rustica).</title>
        <authorList>
            <person name="Formenti G."/>
            <person name="Chiara M."/>
            <person name="Poveda L."/>
            <person name="Francoijs K.-J."/>
            <person name="Bonisoli-Alquati A."/>
            <person name="Canova L."/>
            <person name="Gianfranceschi L."/>
            <person name="Horner D.S."/>
            <person name="Saino N."/>
        </authorList>
    </citation>
    <scope>NUCLEOTIDE SEQUENCE [LARGE SCALE GENOMIC DNA]</scope>
    <source>
        <strain evidence="1">Chelidonia</strain>
        <tissue evidence="1">Blood</tissue>
    </source>
</reference>